<protein>
    <submittedName>
        <fullName evidence="1">Putative capsid protein</fullName>
    </submittedName>
</protein>
<accession>A0A6H1ZLH3</accession>
<reference evidence="1" key="1">
    <citation type="submission" date="2020-03" db="EMBL/GenBank/DDBJ databases">
        <title>The deep terrestrial virosphere.</title>
        <authorList>
            <person name="Holmfeldt K."/>
            <person name="Nilsson E."/>
            <person name="Simone D."/>
            <person name="Lopez-Fernandez M."/>
            <person name="Wu X."/>
            <person name="de Brujin I."/>
            <person name="Lundin D."/>
            <person name="Andersson A."/>
            <person name="Bertilsson S."/>
            <person name="Dopson M."/>
        </authorList>
    </citation>
    <scope>NUCLEOTIDE SEQUENCE</scope>
    <source>
        <strain evidence="1">TM448A01148</strain>
        <strain evidence="2">TM448B01063</strain>
    </source>
</reference>
<proteinExistence type="predicted"/>
<dbReference type="EMBL" id="MT144102">
    <property type="protein sequence ID" value="QJA48776.1"/>
    <property type="molecule type" value="Genomic_DNA"/>
</dbReference>
<sequence length="375" mass="41520">MRNETRALFSAYVSQIALLNGVPDATTKFNVDPAIEQKLEDKVRASSEFLQEVNVIPVTQQEGQVLGIGAGRRVAGRTDTSGGARRNPAAIGGSNEKRRYLCKQTNFDWSRRYDVLDAWRHRAEFETILRDDIVQQVALDRISIGFHGVEAADTTDPVANPNLEDVNEGWLHKIRTDAPAQVIVDGDLTVHDDGTEDDELLAIYVKPGVTLYDAELDNAETAAADYSSLDALVLDAKRLIHERWRGDNDLVVIVGHDLVDDKYFNIAQKTGATATEVEATDRILRSTKLIGGLPAIRVSGFPANAILITKLSNLSIYWQEETRRRQLKDEPEFDRVANYESVNEAYVVEEYQCVVLVENIAIGESPTQGAKPAAS</sequence>
<name>A0A6H1ZLH3_9ZZZZ</name>
<organism evidence="1">
    <name type="scientific">viral metagenome</name>
    <dbReference type="NCBI Taxonomy" id="1070528"/>
    <lineage>
        <taxon>unclassified sequences</taxon>
        <taxon>metagenomes</taxon>
        <taxon>organismal metagenomes</taxon>
    </lineage>
</organism>
<dbReference type="AlphaFoldDB" id="A0A6H1ZLH3"/>
<gene>
    <name evidence="1" type="ORF">TM448A01148_0009</name>
    <name evidence="2" type="ORF">TM448B01063_0007</name>
</gene>
<dbReference type="Pfam" id="PF05125">
    <property type="entry name" value="Phage_cap_P2"/>
    <property type="match status" value="1"/>
</dbReference>
<dbReference type="InterPro" id="IPR006441">
    <property type="entry name" value="Phage_P2_GpN"/>
</dbReference>
<evidence type="ECO:0000313" key="1">
    <source>
        <dbReference type="EMBL" id="QJA48776.1"/>
    </source>
</evidence>
<dbReference type="EMBL" id="MT144697">
    <property type="protein sequence ID" value="QJH97688.1"/>
    <property type="molecule type" value="Genomic_DNA"/>
</dbReference>
<evidence type="ECO:0000313" key="2">
    <source>
        <dbReference type="EMBL" id="QJH97688.1"/>
    </source>
</evidence>